<keyword evidence="2" id="KW-1185">Reference proteome</keyword>
<dbReference type="Proteomes" id="UP000323506">
    <property type="component" value="Chromosome D08"/>
</dbReference>
<dbReference type="AlphaFoldDB" id="A0A5D2BIB7"/>
<evidence type="ECO:0000313" key="2">
    <source>
        <dbReference type="Proteomes" id="UP000323506"/>
    </source>
</evidence>
<accession>A0A5D2BIB7</accession>
<gene>
    <name evidence="1" type="ORF">ES288_D08G093600v1</name>
</gene>
<protein>
    <submittedName>
        <fullName evidence="1">Uncharacterized protein</fullName>
    </submittedName>
</protein>
<name>A0A5D2BIB7_GOSDA</name>
<evidence type="ECO:0000313" key="1">
    <source>
        <dbReference type="EMBL" id="TYG56809.1"/>
    </source>
</evidence>
<organism evidence="1 2">
    <name type="scientific">Gossypium darwinii</name>
    <name type="common">Darwin's cotton</name>
    <name type="synonym">Gossypium barbadense var. darwinii</name>
    <dbReference type="NCBI Taxonomy" id="34276"/>
    <lineage>
        <taxon>Eukaryota</taxon>
        <taxon>Viridiplantae</taxon>
        <taxon>Streptophyta</taxon>
        <taxon>Embryophyta</taxon>
        <taxon>Tracheophyta</taxon>
        <taxon>Spermatophyta</taxon>
        <taxon>Magnoliopsida</taxon>
        <taxon>eudicotyledons</taxon>
        <taxon>Gunneridae</taxon>
        <taxon>Pentapetalae</taxon>
        <taxon>rosids</taxon>
        <taxon>malvids</taxon>
        <taxon>Malvales</taxon>
        <taxon>Malvaceae</taxon>
        <taxon>Malvoideae</taxon>
        <taxon>Gossypium</taxon>
    </lineage>
</organism>
<sequence>MTDHFWDSLLQPQCRSGCLTVKSYVKMNRCPSPFEHLLKTFRRVEKLISTKPDKPETTTEKAKLLIISLSKYSRHC</sequence>
<proteinExistence type="predicted"/>
<dbReference type="EMBL" id="CM017708">
    <property type="protein sequence ID" value="TYG56809.1"/>
    <property type="molecule type" value="Genomic_DNA"/>
</dbReference>
<reference evidence="1 2" key="1">
    <citation type="submission" date="2019-06" db="EMBL/GenBank/DDBJ databases">
        <title>WGS assembly of Gossypium darwinii.</title>
        <authorList>
            <person name="Chen Z.J."/>
            <person name="Sreedasyam A."/>
            <person name="Ando A."/>
            <person name="Song Q."/>
            <person name="De L."/>
            <person name="Hulse-Kemp A."/>
            <person name="Ding M."/>
            <person name="Ye W."/>
            <person name="Kirkbride R."/>
            <person name="Jenkins J."/>
            <person name="Plott C."/>
            <person name="Lovell J."/>
            <person name="Lin Y.-M."/>
            <person name="Vaughn R."/>
            <person name="Liu B."/>
            <person name="Li W."/>
            <person name="Simpson S."/>
            <person name="Scheffler B."/>
            <person name="Saski C."/>
            <person name="Grover C."/>
            <person name="Hu G."/>
            <person name="Conover J."/>
            <person name="Carlson J."/>
            <person name="Shu S."/>
            <person name="Boston L."/>
            <person name="Williams M."/>
            <person name="Peterson D."/>
            <person name="Mcgee K."/>
            <person name="Jones D."/>
            <person name="Wendel J."/>
            <person name="Stelly D."/>
            <person name="Grimwood J."/>
            <person name="Schmutz J."/>
        </authorList>
    </citation>
    <scope>NUCLEOTIDE SEQUENCE [LARGE SCALE GENOMIC DNA]</scope>
    <source>
        <strain evidence="1">1808015.09</strain>
    </source>
</reference>